<dbReference type="GO" id="GO:0006874">
    <property type="term" value="P:intracellular calcium ion homeostasis"/>
    <property type="evidence" value="ECO:0007669"/>
    <property type="project" value="TreeGrafter"/>
</dbReference>
<reference evidence="7 8" key="1">
    <citation type="submission" date="2014-12" db="EMBL/GenBank/DDBJ databases">
        <title>Genome sequence of Methanobrevibacter arboriphilicus DH1, DSM1125.</title>
        <authorList>
            <person name="Poehlein A."/>
            <person name="Thauer R.K."/>
            <person name="Seedorf H."/>
            <person name="Daniel R."/>
        </authorList>
    </citation>
    <scope>NUCLEOTIDE SEQUENCE [LARGE SCALE GENOMIC DNA]</scope>
    <source>
        <strain evidence="7 8">DH1</strain>
    </source>
</reference>
<feature type="transmembrane region" description="Helical" evidence="5">
    <location>
        <begin position="134"/>
        <end position="154"/>
    </location>
</feature>
<evidence type="ECO:0000313" key="7">
    <source>
        <dbReference type="EMBL" id="OQD59586.1"/>
    </source>
</evidence>
<comment type="subcellular location">
    <subcellularLocation>
        <location evidence="1">Membrane</location>
        <topology evidence="1">Multi-pass membrane protein</topology>
    </subcellularLocation>
</comment>
<evidence type="ECO:0000256" key="2">
    <source>
        <dbReference type="ARBA" id="ARBA00022692"/>
    </source>
</evidence>
<sequence>MFEIILMCILLVVSLLIVIKAADLFVDHIVEIGTALGVSQILLGVTAAAIGTSLPEFGSALIASLGGNGDMGVGVVIGSNIWNVAGILGITATVTGLVQADKKSINRDGLMAIVTGLVLLAFMLFGYFTGQLFISGFGSVVMIIFYIYYMRILVKDQEKAQKYKVKKLPNSEEDIIKSKGIEKIDDISNKTLKKRKSIKKKSILFTILGIIGLAIGCQLLITSASSLASTFGIPPAIMGLFTLSIGTSIPELVVTLSSAIKGLHDLSMGTVFGSVTFNILIGIGIPALLVAIPIDYLSLYFDAPVMIGVTAGTLLLMKFNGNKLNRLSGIVLMIVYVLYAFLRIFVLG</sequence>
<evidence type="ECO:0000313" key="8">
    <source>
        <dbReference type="Proteomes" id="UP000191661"/>
    </source>
</evidence>
<feature type="transmembrane region" description="Helical" evidence="5">
    <location>
        <begin position="298"/>
        <end position="317"/>
    </location>
</feature>
<protein>
    <submittedName>
        <fullName evidence="7">Putative cation antiporter</fullName>
    </submittedName>
</protein>
<dbReference type="GO" id="GO:0008273">
    <property type="term" value="F:calcium, potassium:sodium antiporter activity"/>
    <property type="evidence" value="ECO:0007669"/>
    <property type="project" value="TreeGrafter"/>
</dbReference>
<keyword evidence="4 5" id="KW-0472">Membrane</keyword>
<dbReference type="InterPro" id="IPR004481">
    <property type="entry name" value="K/Na/Ca-exchanger"/>
</dbReference>
<dbReference type="PANTHER" id="PTHR10846">
    <property type="entry name" value="SODIUM/POTASSIUM/CALCIUM EXCHANGER"/>
    <property type="match status" value="1"/>
</dbReference>
<evidence type="ECO:0000256" key="1">
    <source>
        <dbReference type="ARBA" id="ARBA00004141"/>
    </source>
</evidence>
<organism evidence="7 8">
    <name type="scientific">Methanobrevibacter arboriphilus JCM 13429 = DSM 1125</name>
    <dbReference type="NCBI Taxonomy" id="1300164"/>
    <lineage>
        <taxon>Archaea</taxon>
        <taxon>Methanobacteriati</taxon>
        <taxon>Methanobacteriota</taxon>
        <taxon>Methanomada group</taxon>
        <taxon>Methanobacteria</taxon>
        <taxon>Methanobacteriales</taxon>
        <taxon>Methanobacteriaceae</taxon>
        <taxon>Methanobrevibacter</taxon>
    </lineage>
</organism>
<comment type="caution">
    <text evidence="7">The sequence shown here is derived from an EMBL/GenBank/DDBJ whole genome shotgun (WGS) entry which is preliminary data.</text>
</comment>
<feature type="transmembrane region" description="Helical" evidence="5">
    <location>
        <begin position="203"/>
        <end position="221"/>
    </location>
</feature>
<dbReference type="EMBL" id="JXMW01000002">
    <property type="protein sequence ID" value="OQD59586.1"/>
    <property type="molecule type" value="Genomic_DNA"/>
</dbReference>
<feature type="domain" description="Sodium/calcium exchanger membrane region" evidence="6">
    <location>
        <begin position="9"/>
        <end position="153"/>
    </location>
</feature>
<dbReference type="Gene3D" id="1.20.1420.30">
    <property type="entry name" value="NCX, central ion-binding region"/>
    <property type="match status" value="2"/>
</dbReference>
<dbReference type="AlphaFoldDB" id="A0A1V6N542"/>
<evidence type="ECO:0000256" key="5">
    <source>
        <dbReference type="SAM" id="Phobius"/>
    </source>
</evidence>
<dbReference type="Pfam" id="PF01699">
    <property type="entry name" value="Na_Ca_ex"/>
    <property type="match status" value="2"/>
</dbReference>
<dbReference type="GO" id="GO:0005262">
    <property type="term" value="F:calcium channel activity"/>
    <property type="evidence" value="ECO:0007669"/>
    <property type="project" value="TreeGrafter"/>
</dbReference>
<evidence type="ECO:0000256" key="3">
    <source>
        <dbReference type="ARBA" id="ARBA00022989"/>
    </source>
</evidence>
<accession>A0A1V6N542</accession>
<feature type="transmembrane region" description="Helical" evidence="5">
    <location>
        <begin position="329"/>
        <end position="346"/>
    </location>
</feature>
<keyword evidence="3 5" id="KW-1133">Transmembrane helix</keyword>
<dbReference type="PANTHER" id="PTHR10846:SF8">
    <property type="entry name" value="INNER MEMBRANE PROTEIN YRBG"/>
    <property type="match status" value="1"/>
</dbReference>
<evidence type="ECO:0000259" key="6">
    <source>
        <dbReference type="Pfam" id="PF01699"/>
    </source>
</evidence>
<feature type="domain" description="Sodium/calcium exchanger membrane region" evidence="6">
    <location>
        <begin position="202"/>
        <end position="344"/>
    </location>
</feature>
<dbReference type="InterPro" id="IPR044880">
    <property type="entry name" value="NCX_ion-bd_dom_sf"/>
</dbReference>
<feature type="transmembrane region" description="Helical" evidence="5">
    <location>
        <begin position="233"/>
        <end position="254"/>
    </location>
</feature>
<feature type="transmembrane region" description="Helical" evidence="5">
    <location>
        <begin position="266"/>
        <end position="292"/>
    </location>
</feature>
<feature type="transmembrane region" description="Helical" evidence="5">
    <location>
        <begin position="81"/>
        <end position="98"/>
    </location>
</feature>
<gene>
    <name evidence="7" type="ORF">MBBAR_2c00340</name>
</gene>
<dbReference type="InterPro" id="IPR004837">
    <property type="entry name" value="NaCa_Exmemb"/>
</dbReference>
<feature type="transmembrane region" description="Helical" evidence="5">
    <location>
        <begin position="110"/>
        <end position="128"/>
    </location>
</feature>
<dbReference type="NCBIfam" id="TIGR00367">
    <property type="entry name" value="calcium/sodium antiporter"/>
    <property type="match status" value="1"/>
</dbReference>
<dbReference type="Proteomes" id="UP000191661">
    <property type="component" value="Unassembled WGS sequence"/>
</dbReference>
<keyword evidence="2 5" id="KW-0812">Transmembrane</keyword>
<keyword evidence="8" id="KW-1185">Reference proteome</keyword>
<proteinExistence type="predicted"/>
<evidence type="ECO:0000256" key="4">
    <source>
        <dbReference type="ARBA" id="ARBA00023136"/>
    </source>
</evidence>
<dbReference type="RefSeq" id="WP_080459565.1">
    <property type="nucleotide sequence ID" value="NZ_JXMW01000002.1"/>
</dbReference>
<dbReference type="GO" id="GO:0005886">
    <property type="term" value="C:plasma membrane"/>
    <property type="evidence" value="ECO:0007669"/>
    <property type="project" value="TreeGrafter"/>
</dbReference>
<dbReference type="OrthoDB" id="142185at2157"/>
<name>A0A1V6N542_METAZ</name>